<feature type="compositionally biased region" description="Polar residues" evidence="1">
    <location>
        <begin position="15"/>
        <end position="31"/>
    </location>
</feature>
<evidence type="ECO:0008006" key="4">
    <source>
        <dbReference type="Google" id="ProtNLM"/>
    </source>
</evidence>
<protein>
    <recommendedName>
        <fullName evidence="4">DUF4283 domain-containing protein</fullName>
    </recommendedName>
</protein>
<feature type="region of interest" description="Disordered" evidence="1">
    <location>
        <begin position="1"/>
        <end position="31"/>
    </location>
</feature>
<sequence>MKQRQFPGGSDESKTAQGKHQSDINQGKQQNPGRLACTICGLKNHSTGECRRNMFYELCGFANHTILDCKREPFWNVGPELCAAQVMNQSFFYIDENIDPKVVREKASTAIITVRKGELSAKQIENEFKTVVSSEHWKWIARKIADNKFAMRFPSAKMVLEYSKFDLGVKGLDVQFSVEPWTSAVSAKGQLQQAWFKVGGIPVDQRGLRTIAKIGGLVGKTMQIDESTRFNRDFVRIKIACRNVELVPPSAECNMGMYIYDFLFEREVSQDDDMLNHEVANAVENPEVQASPKRPRTETIF</sequence>
<reference evidence="2 3" key="1">
    <citation type="submission" date="2020-05" db="EMBL/GenBank/DDBJ databases">
        <title>WGS assembly of Panicum virgatum.</title>
        <authorList>
            <person name="Lovell J.T."/>
            <person name="Jenkins J."/>
            <person name="Shu S."/>
            <person name="Juenger T.E."/>
            <person name="Schmutz J."/>
        </authorList>
    </citation>
    <scope>NUCLEOTIDE SEQUENCE [LARGE SCALE GENOMIC DNA]</scope>
    <source>
        <strain evidence="3">cv. AP13</strain>
    </source>
</reference>
<dbReference type="Proteomes" id="UP000823388">
    <property type="component" value="Chromosome 5K"/>
</dbReference>
<dbReference type="PANTHER" id="PTHR33170:SF22">
    <property type="entry name" value="OS10G0417100 PROTEIN"/>
    <property type="match status" value="1"/>
</dbReference>
<dbReference type="PANTHER" id="PTHR33170">
    <property type="entry name" value="DUF4283 DOMAIN-CONTAINING PROTEIN-RELATED"/>
    <property type="match status" value="1"/>
</dbReference>
<accession>A0A8T0SWC5</accession>
<evidence type="ECO:0000313" key="3">
    <source>
        <dbReference type="Proteomes" id="UP000823388"/>
    </source>
</evidence>
<evidence type="ECO:0000256" key="1">
    <source>
        <dbReference type="SAM" id="MobiDB-lite"/>
    </source>
</evidence>
<dbReference type="EMBL" id="CM029045">
    <property type="protein sequence ID" value="KAG2602427.1"/>
    <property type="molecule type" value="Genomic_DNA"/>
</dbReference>
<gene>
    <name evidence="2" type="ORF">PVAP13_5KG678600</name>
</gene>
<name>A0A8T0SWC5_PANVG</name>
<evidence type="ECO:0000313" key="2">
    <source>
        <dbReference type="EMBL" id="KAG2602427.1"/>
    </source>
</evidence>
<keyword evidence="3" id="KW-1185">Reference proteome</keyword>
<comment type="caution">
    <text evidence="2">The sequence shown here is derived from an EMBL/GenBank/DDBJ whole genome shotgun (WGS) entry which is preliminary data.</text>
</comment>
<dbReference type="AlphaFoldDB" id="A0A8T0SWC5"/>
<organism evidence="2 3">
    <name type="scientific">Panicum virgatum</name>
    <name type="common">Blackwell switchgrass</name>
    <dbReference type="NCBI Taxonomy" id="38727"/>
    <lineage>
        <taxon>Eukaryota</taxon>
        <taxon>Viridiplantae</taxon>
        <taxon>Streptophyta</taxon>
        <taxon>Embryophyta</taxon>
        <taxon>Tracheophyta</taxon>
        <taxon>Spermatophyta</taxon>
        <taxon>Magnoliopsida</taxon>
        <taxon>Liliopsida</taxon>
        <taxon>Poales</taxon>
        <taxon>Poaceae</taxon>
        <taxon>PACMAD clade</taxon>
        <taxon>Panicoideae</taxon>
        <taxon>Panicodae</taxon>
        <taxon>Paniceae</taxon>
        <taxon>Panicinae</taxon>
        <taxon>Panicum</taxon>
        <taxon>Panicum sect. Hiantes</taxon>
    </lineage>
</organism>
<proteinExistence type="predicted"/>